<dbReference type="AlphaFoldDB" id="A0A1L3ZYV9"/>
<feature type="transmembrane region" description="Helical" evidence="4">
    <location>
        <begin position="117"/>
        <end position="142"/>
    </location>
</feature>
<name>A0A1L3ZYV9_9SPHN</name>
<keyword evidence="3 4" id="KW-0472">Membrane</keyword>
<feature type="transmembrane region" description="Helical" evidence="4">
    <location>
        <begin position="62"/>
        <end position="81"/>
    </location>
</feature>
<dbReference type="InterPro" id="IPR050327">
    <property type="entry name" value="Proton-linked_MCT"/>
</dbReference>
<dbReference type="STRING" id="1921510.BSL82_17335"/>
<dbReference type="PROSITE" id="PS50850">
    <property type="entry name" value="MFS"/>
    <property type="match status" value="1"/>
</dbReference>
<feature type="transmembrane region" description="Helical" evidence="4">
    <location>
        <begin position="324"/>
        <end position="348"/>
    </location>
</feature>
<keyword evidence="2 4" id="KW-1133">Transmembrane helix</keyword>
<sequence length="420" mass="44397">MVNGSPMALRGSYVRLILQEWRQGWRPGLAAVIGYSLGYGFWVTISSIFVEPLQNEFGWSRGEIALANSAGLVTAFAAPLVGRLVDRVGVKPVLIVGLILISLSHVALSQLNGSLFYYYTAYFLLIAFSTTTSSMTFSRIIVGAFSRTRGTALALLRIGSALSYSAMPPLLYLVIGLFGSTGGFLMLAALNVFVSLPVIWWLVPGKTLPPKGDAGTIVQEVPKPWRLLVLEPKIIVLCLAAVLHIVPIVAIVSQLQPLGVSIGLSPAAAVGAVSTLGFANVIGALIAGAFVDRFWAPAVAFTMCVGPMIGCLVLVLLGNDVSVALFYVSVVLLGIGLGAEGDIIAFMVARYFGLRNYATIAGLVTLWTVIGIAIGSSLIGQVYDAFGNYRIALIAAAASFTCAGFAYLMMGKYPEEAISD</sequence>
<protein>
    <recommendedName>
        <fullName evidence="5">Major facilitator superfamily (MFS) profile domain-containing protein</fullName>
    </recommendedName>
</protein>
<accession>A0A1L3ZYV9</accession>
<dbReference type="Gene3D" id="1.20.1250.20">
    <property type="entry name" value="MFS general substrate transporter like domains"/>
    <property type="match status" value="2"/>
</dbReference>
<reference evidence="7" key="1">
    <citation type="submission" date="2016-11" db="EMBL/GenBank/DDBJ databases">
        <title>Complete Genome Sequence of alachlor-degrading Sphingomonas sp. strain JJ-A5.</title>
        <authorList>
            <person name="Lee H."/>
            <person name="Ka J.-O."/>
        </authorList>
    </citation>
    <scope>NUCLEOTIDE SEQUENCE [LARGE SCALE GENOMIC DNA]</scope>
    <source>
        <strain evidence="7">JJ-A5</strain>
    </source>
</reference>
<evidence type="ECO:0000256" key="3">
    <source>
        <dbReference type="ARBA" id="ARBA00023136"/>
    </source>
</evidence>
<dbReference type="EMBL" id="CP018221">
    <property type="protein sequence ID" value="API60826.1"/>
    <property type="molecule type" value="Genomic_DNA"/>
</dbReference>
<feature type="transmembrane region" description="Helical" evidence="4">
    <location>
        <begin position="267"/>
        <end position="291"/>
    </location>
</feature>
<dbReference type="PANTHER" id="PTHR11360">
    <property type="entry name" value="MONOCARBOXYLATE TRANSPORTER"/>
    <property type="match status" value="1"/>
</dbReference>
<dbReference type="InterPro" id="IPR011701">
    <property type="entry name" value="MFS"/>
</dbReference>
<evidence type="ECO:0000256" key="2">
    <source>
        <dbReference type="ARBA" id="ARBA00022989"/>
    </source>
</evidence>
<dbReference type="OrthoDB" id="9796632at2"/>
<proteinExistence type="predicted"/>
<dbReference type="PANTHER" id="PTHR11360:SF290">
    <property type="entry name" value="MONOCARBOXYLATE MFS PERMEASE"/>
    <property type="match status" value="1"/>
</dbReference>
<evidence type="ECO:0000259" key="5">
    <source>
        <dbReference type="PROSITE" id="PS50850"/>
    </source>
</evidence>
<evidence type="ECO:0000313" key="6">
    <source>
        <dbReference type="EMBL" id="API60826.1"/>
    </source>
</evidence>
<dbReference type="InterPro" id="IPR020846">
    <property type="entry name" value="MFS_dom"/>
</dbReference>
<gene>
    <name evidence="6" type="ORF">BSL82_17335</name>
</gene>
<dbReference type="GO" id="GO:0022857">
    <property type="term" value="F:transmembrane transporter activity"/>
    <property type="evidence" value="ECO:0007669"/>
    <property type="project" value="InterPro"/>
</dbReference>
<feature type="transmembrane region" description="Helical" evidence="4">
    <location>
        <begin position="360"/>
        <end position="383"/>
    </location>
</feature>
<dbReference type="Proteomes" id="UP000182063">
    <property type="component" value="Chromosome"/>
</dbReference>
<dbReference type="SUPFAM" id="SSF103473">
    <property type="entry name" value="MFS general substrate transporter"/>
    <property type="match status" value="1"/>
</dbReference>
<evidence type="ECO:0000256" key="4">
    <source>
        <dbReference type="SAM" id="Phobius"/>
    </source>
</evidence>
<keyword evidence="7" id="KW-1185">Reference proteome</keyword>
<feature type="transmembrane region" description="Helical" evidence="4">
    <location>
        <begin position="389"/>
        <end position="410"/>
    </location>
</feature>
<feature type="transmembrane region" description="Helical" evidence="4">
    <location>
        <begin position="298"/>
        <end position="318"/>
    </location>
</feature>
<dbReference type="InterPro" id="IPR036259">
    <property type="entry name" value="MFS_trans_sf"/>
</dbReference>
<feature type="transmembrane region" description="Helical" evidence="4">
    <location>
        <begin position="154"/>
        <end position="178"/>
    </location>
</feature>
<feature type="transmembrane region" description="Helical" evidence="4">
    <location>
        <begin position="29"/>
        <end position="50"/>
    </location>
</feature>
<evidence type="ECO:0000313" key="7">
    <source>
        <dbReference type="Proteomes" id="UP000182063"/>
    </source>
</evidence>
<feature type="transmembrane region" description="Helical" evidence="4">
    <location>
        <begin position="234"/>
        <end position="255"/>
    </location>
</feature>
<dbReference type="KEGG" id="sphj:BSL82_17335"/>
<dbReference type="Pfam" id="PF07690">
    <property type="entry name" value="MFS_1"/>
    <property type="match status" value="1"/>
</dbReference>
<feature type="domain" description="Major facilitator superfamily (MFS) profile" evidence="5">
    <location>
        <begin position="26"/>
        <end position="414"/>
    </location>
</feature>
<organism evidence="6 7">
    <name type="scientific">Tardibacter chloracetimidivorans</name>
    <dbReference type="NCBI Taxonomy" id="1921510"/>
    <lineage>
        <taxon>Bacteria</taxon>
        <taxon>Pseudomonadati</taxon>
        <taxon>Pseudomonadota</taxon>
        <taxon>Alphaproteobacteria</taxon>
        <taxon>Sphingomonadales</taxon>
        <taxon>Sphingomonadaceae</taxon>
        <taxon>Tardibacter</taxon>
    </lineage>
</organism>
<keyword evidence="1 4" id="KW-0812">Transmembrane</keyword>
<feature type="transmembrane region" description="Helical" evidence="4">
    <location>
        <begin position="184"/>
        <end position="203"/>
    </location>
</feature>
<evidence type="ECO:0000256" key="1">
    <source>
        <dbReference type="ARBA" id="ARBA00022692"/>
    </source>
</evidence>
<feature type="transmembrane region" description="Helical" evidence="4">
    <location>
        <begin position="93"/>
        <end position="111"/>
    </location>
</feature>